<protein>
    <submittedName>
        <fullName evidence="1">Uncharacterized protein</fullName>
    </submittedName>
</protein>
<evidence type="ECO:0000313" key="2">
    <source>
        <dbReference type="Proteomes" id="UP000517187"/>
    </source>
</evidence>
<evidence type="ECO:0000313" key="1">
    <source>
        <dbReference type="EMBL" id="MBB6221106.1"/>
    </source>
</evidence>
<proteinExistence type="predicted"/>
<dbReference type="Proteomes" id="UP000517187">
    <property type="component" value="Unassembled WGS sequence"/>
</dbReference>
<name>A0A7W9ZQS6_RHILE</name>
<dbReference type="AlphaFoldDB" id="A0A7W9ZQS6"/>
<reference evidence="1 2" key="1">
    <citation type="submission" date="2020-08" db="EMBL/GenBank/DDBJ databases">
        <title>Genomic Encyclopedia of Type Strains, Phase IV (KMG-V): Genome sequencing to study the core and pangenomes of soil and plant-associated prokaryotes.</title>
        <authorList>
            <person name="Whitman W."/>
        </authorList>
    </citation>
    <scope>NUCLEOTIDE SEQUENCE [LARGE SCALE GENOMIC DNA]</scope>
    <source>
        <strain evidence="1 2">SEMIA 4011</strain>
    </source>
</reference>
<comment type="caution">
    <text evidence="1">The sequence shown here is derived from an EMBL/GenBank/DDBJ whole genome shotgun (WGS) entry which is preliminary data.</text>
</comment>
<gene>
    <name evidence="1" type="ORF">GGE66_002076</name>
</gene>
<organism evidence="1 2">
    <name type="scientific">Rhizobium leguminosarum</name>
    <dbReference type="NCBI Taxonomy" id="384"/>
    <lineage>
        <taxon>Bacteria</taxon>
        <taxon>Pseudomonadati</taxon>
        <taxon>Pseudomonadota</taxon>
        <taxon>Alphaproteobacteria</taxon>
        <taxon>Hyphomicrobiales</taxon>
        <taxon>Rhizobiaceae</taxon>
        <taxon>Rhizobium/Agrobacterium group</taxon>
        <taxon>Rhizobium</taxon>
    </lineage>
</organism>
<dbReference type="EMBL" id="JACIIJ010000004">
    <property type="protein sequence ID" value="MBB6221106.1"/>
    <property type="molecule type" value="Genomic_DNA"/>
</dbReference>
<sequence length="135" mass="14713">MPRQSFSDLRCAPARLLLLGAHNQLLDLERKLIGVPVRTSRAIRQSFQSTGIIAADDLVAGLAGDAELAAQRRYFLAIQNPRIEFETLSLHSCQGTFALLAKAKSVTHVSGMSCHPSLGKDIASGYPFLHRRMVG</sequence>
<accession>A0A7W9ZQS6</accession>